<accession>A0A6J6IWI3</accession>
<dbReference type="Pfam" id="PF00535">
    <property type="entry name" value="Glycos_transf_2"/>
    <property type="match status" value="1"/>
</dbReference>
<protein>
    <submittedName>
        <fullName evidence="2">Unannotated protein</fullName>
    </submittedName>
</protein>
<evidence type="ECO:0000313" key="2">
    <source>
        <dbReference type="EMBL" id="CAB4628916.1"/>
    </source>
</evidence>
<dbReference type="PANTHER" id="PTHR48090">
    <property type="entry name" value="UNDECAPRENYL-PHOSPHATE 4-DEOXY-4-FORMAMIDO-L-ARABINOSE TRANSFERASE-RELATED"/>
    <property type="match status" value="1"/>
</dbReference>
<proteinExistence type="predicted"/>
<gene>
    <name evidence="2" type="ORF">UFOPK1835_02294</name>
</gene>
<dbReference type="PANTHER" id="PTHR48090:SF7">
    <property type="entry name" value="RFBJ PROTEIN"/>
    <property type="match status" value="1"/>
</dbReference>
<dbReference type="InterPro" id="IPR029044">
    <property type="entry name" value="Nucleotide-diphossugar_trans"/>
</dbReference>
<dbReference type="AlphaFoldDB" id="A0A6J6IWI3"/>
<sequence length="265" mass="29665">MTDICFAIPAFNESAGIGGFLTELDDAFHGWDGNVMIEVVDDASTDGMSAVLADLGPSMQAKLRVQVNEQNLGHGPTVLRAYRNAIASGAAIIVQIDGDGQFEVTDIRRLADRLLPEDVDLVVGVRWFRLDPWFRRLLTRALRVYLRLFFPVEVRDVNSPLRGYRAGTLEQLLSLVPDPSRVPNVYLTVAAAQCGIRTDQIDVEHRVRRGGNEQGTMWGPKVRTVLVPRRLLRFVAESFVESTGFMWRARRFTPGMIRRSPPTDT</sequence>
<dbReference type="EMBL" id="CAEZUP010000186">
    <property type="protein sequence ID" value="CAB4628916.1"/>
    <property type="molecule type" value="Genomic_DNA"/>
</dbReference>
<dbReference type="Gene3D" id="3.90.550.10">
    <property type="entry name" value="Spore Coat Polysaccharide Biosynthesis Protein SpsA, Chain A"/>
    <property type="match status" value="1"/>
</dbReference>
<feature type="domain" description="Glycosyltransferase 2-like" evidence="1">
    <location>
        <begin position="6"/>
        <end position="141"/>
    </location>
</feature>
<dbReference type="InterPro" id="IPR001173">
    <property type="entry name" value="Glyco_trans_2-like"/>
</dbReference>
<reference evidence="2" key="1">
    <citation type="submission" date="2020-05" db="EMBL/GenBank/DDBJ databases">
        <authorList>
            <person name="Chiriac C."/>
            <person name="Salcher M."/>
            <person name="Ghai R."/>
            <person name="Kavagutti S V."/>
        </authorList>
    </citation>
    <scope>NUCLEOTIDE SEQUENCE</scope>
</reference>
<dbReference type="InterPro" id="IPR050256">
    <property type="entry name" value="Glycosyltransferase_2"/>
</dbReference>
<name>A0A6J6IWI3_9ZZZZ</name>
<dbReference type="CDD" id="cd04179">
    <property type="entry name" value="DPM_DPG-synthase_like"/>
    <property type="match status" value="1"/>
</dbReference>
<dbReference type="SUPFAM" id="SSF53448">
    <property type="entry name" value="Nucleotide-diphospho-sugar transferases"/>
    <property type="match status" value="1"/>
</dbReference>
<organism evidence="2">
    <name type="scientific">freshwater metagenome</name>
    <dbReference type="NCBI Taxonomy" id="449393"/>
    <lineage>
        <taxon>unclassified sequences</taxon>
        <taxon>metagenomes</taxon>
        <taxon>ecological metagenomes</taxon>
    </lineage>
</organism>
<evidence type="ECO:0000259" key="1">
    <source>
        <dbReference type="Pfam" id="PF00535"/>
    </source>
</evidence>